<name>A0ABM4B8J3_HYDVU</name>
<dbReference type="RefSeq" id="XP_065645185.1">
    <property type="nucleotide sequence ID" value="XM_065789113.1"/>
</dbReference>
<protein>
    <submittedName>
        <fullName evidence="3">Uncharacterized protein LOC136075586</fullName>
    </submittedName>
</protein>
<proteinExistence type="predicted"/>
<gene>
    <name evidence="3" type="primary">LOC136075586</name>
</gene>
<reference evidence="2" key="1">
    <citation type="submission" date="2025-05" db="UniProtKB">
        <authorList>
            <consortium name="RefSeq"/>
        </authorList>
    </citation>
    <scope>NUCLEOTIDE SEQUENCE [LARGE SCALE GENOMIC DNA]</scope>
</reference>
<dbReference type="Proteomes" id="UP001652625">
    <property type="component" value="Chromosome 01"/>
</dbReference>
<organism evidence="2 3">
    <name type="scientific">Hydra vulgaris</name>
    <name type="common">Hydra</name>
    <name type="synonym">Hydra attenuata</name>
    <dbReference type="NCBI Taxonomy" id="6087"/>
    <lineage>
        <taxon>Eukaryota</taxon>
        <taxon>Metazoa</taxon>
        <taxon>Cnidaria</taxon>
        <taxon>Hydrozoa</taxon>
        <taxon>Hydroidolina</taxon>
        <taxon>Anthoathecata</taxon>
        <taxon>Aplanulata</taxon>
        <taxon>Hydridae</taxon>
        <taxon>Hydra</taxon>
    </lineage>
</organism>
<evidence type="ECO:0000313" key="2">
    <source>
        <dbReference type="Proteomes" id="UP001652625"/>
    </source>
</evidence>
<evidence type="ECO:0000256" key="1">
    <source>
        <dbReference type="SAM" id="MobiDB-lite"/>
    </source>
</evidence>
<reference evidence="3" key="2">
    <citation type="submission" date="2025-08" db="UniProtKB">
        <authorList>
            <consortium name="RefSeq"/>
        </authorList>
    </citation>
    <scope>IDENTIFICATION</scope>
</reference>
<dbReference type="GeneID" id="136075586"/>
<keyword evidence="2" id="KW-1185">Reference proteome</keyword>
<evidence type="ECO:0000313" key="3">
    <source>
        <dbReference type="RefSeq" id="XP_065645185.1"/>
    </source>
</evidence>
<sequence length="558" mass="63858">MEVSFSSSGTSATDNDSDFEPSPKKQKINKNRVCLQLSMNDILDKWVPFLTRYKVSVRAETSLLASLFSIAGVNLNTVPVSKSGLHKNRKIVIENEAEMVREENLDKVRDLKVVLHFDTKLVKHYRKITEKKMSETVERLALSLSSPQVNEPLDFLLGVLEIESSKGQDQAIAIQNILEYYELTDQIIGCSADTTASNTGKYNGAIKFLVDHVLQRPVLWLLCTTYLKGTYHMQWIIFKEQQNRHQEQYIKISKITGEKYKKELKTWINCFFFNYDRVEFKVGTTFHTRVIDTKNFCETALKRDCFQRGDYKALCELLVIYLEGHVPGFQFKQPGAHHYARFMADCLYLLIMQLTSKINSKLNKSEKDMLQMSTDFIVTFYGSYFLKSPIAAQAPSNDLDAFKLSLEMMSNELYKSKYGPLAKKLHSSLVRHSWYLTPQLVILSIANGDLDSKERAEIALKLISFDPPSPDEFSTEQPDSPTHILPMSVLPDIVTEESWLIFTYLGISREMIKTWIDDNFNVSNVSYTNFQNQVANLAVVNDRAESHSTCSRFCGSNP</sequence>
<feature type="compositionally biased region" description="Polar residues" evidence="1">
    <location>
        <begin position="1"/>
        <end position="14"/>
    </location>
</feature>
<feature type="region of interest" description="Disordered" evidence="1">
    <location>
        <begin position="1"/>
        <end position="25"/>
    </location>
</feature>
<accession>A0ABM4B8J3</accession>